<dbReference type="OrthoDB" id="266334at2759"/>
<reference evidence="7" key="1">
    <citation type="submission" date="2015-01" db="EMBL/GenBank/DDBJ databases">
        <title>Transcriptome Assembly of Fopius arisanus.</title>
        <authorList>
            <person name="Geib S."/>
        </authorList>
    </citation>
    <scope>NUCLEOTIDE SEQUENCE</scope>
</reference>
<evidence type="ECO:0000256" key="3">
    <source>
        <dbReference type="ARBA" id="ARBA00022989"/>
    </source>
</evidence>
<accession>A0A9R1TZ32</accession>
<dbReference type="Proteomes" id="UP000694866">
    <property type="component" value="Unplaced"/>
</dbReference>
<keyword evidence="8" id="KW-1185">Reference proteome</keyword>
<dbReference type="Pfam" id="PF01284">
    <property type="entry name" value="MARVEL"/>
    <property type="match status" value="1"/>
</dbReference>
<dbReference type="InterPro" id="IPR008253">
    <property type="entry name" value="Marvel"/>
</dbReference>
<reference evidence="9" key="2">
    <citation type="submission" date="2025-04" db="UniProtKB">
        <authorList>
            <consortium name="RefSeq"/>
        </authorList>
    </citation>
    <scope>IDENTIFICATION</scope>
    <source>
        <strain evidence="9">USDA-PBARC FA_bdor</strain>
        <tissue evidence="9">Whole organism</tissue>
    </source>
</reference>
<evidence type="ECO:0000256" key="2">
    <source>
        <dbReference type="ARBA" id="ARBA00022692"/>
    </source>
</evidence>
<dbReference type="RefSeq" id="XP_011301658.1">
    <property type="nucleotide sequence ID" value="XM_011303356.1"/>
</dbReference>
<name>A0A0C9QG90_9HYME</name>
<organism evidence="7">
    <name type="scientific">Fopius arisanus</name>
    <dbReference type="NCBI Taxonomy" id="64838"/>
    <lineage>
        <taxon>Eukaryota</taxon>
        <taxon>Metazoa</taxon>
        <taxon>Ecdysozoa</taxon>
        <taxon>Arthropoda</taxon>
        <taxon>Hexapoda</taxon>
        <taxon>Insecta</taxon>
        <taxon>Pterygota</taxon>
        <taxon>Neoptera</taxon>
        <taxon>Endopterygota</taxon>
        <taxon>Hymenoptera</taxon>
        <taxon>Apocrita</taxon>
        <taxon>Ichneumonoidea</taxon>
        <taxon>Braconidae</taxon>
        <taxon>Opiinae</taxon>
        <taxon>Fopius</taxon>
    </lineage>
</organism>
<evidence type="ECO:0000313" key="9">
    <source>
        <dbReference type="RefSeq" id="XP_011301658.1"/>
    </source>
</evidence>
<evidence type="ECO:0000256" key="4">
    <source>
        <dbReference type="ARBA" id="ARBA00023136"/>
    </source>
</evidence>
<protein>
    <submittedName>
        <fullName evidence="7">Kup protein</fullName>
    </submittedName>
</protein>
<evidence type="ECO:0000313" key="8">
    <source>
        <dbReference type="Proteomes" id="UP000694866"/>
    </source>
</evidence>
<dbReference type="GeneID" id="105265708"/>
<gene>
    <name evidence="7" type="primary">kup</name>
    <name evidence="9" type="synonym">LOC105265708</name>
    <name evidence="7" type="ORF">g.14115</name>
</gene>
<feature type="transmembrane region" description="Helical" evidence="5">
    <location>
        <begin position="62"/>
        <end position="81"/>
    </location>
</feature>
<dbReference type="EMBL" id="GBYB01002459">
    <property type="protein sequence ID" value="JAG72226.1"/>
    <property type="molecule type" value="Transcribed_RNA"/>
</dbReference>
<feature type="transmembrane region" description="Helical" evidence="5">
    <location>
        <begin position="93"/>
        <end position="115"/>
    </location>
</feature>
<keyword evidence="2 5" id="KW-0812">Transmembrane</keyword>
<dbReference type="InterPro" id="IPR038976">
    <property type="entry name" value="Ssk"/>
</dbReference>
<accession>A0A0C9QG90</accession>
<dbReference type="PANTHER" id="PTHR36692:SF2">
    <property type="entry name" value="GEO12064P1"/>
    <property type="match status" value="1"/>
</dbReference>
<feature type="domain" description="MARVEL" evidence="6">
    <location>
        <begin position="19"/>
        <end position="151"/>
    </location>
</feature>
<proteinExistence type="predicted"/>
<evidence type="ECO:0000256" key="5">
    <source>
        <dbReference type="SAM" id="Phobius"/>
    </source>
</evidence>
<comment type="subcellular location">
    <subcellularLocation>
        <location evidence="1">Membrane</location>
        <topology evidence="1">Multi-pass membrane protein</topology>
    </subcellularLocation>
</comment>
<dbReference type="AlphaFoldDB" id="A0A0C9QG90"/>
<feature type="transmembrane region" description="Helical" evidence="5">
    <location>
        <begin position="127"/>
        <end position="151"/>
    </location>
</feature>
<keyword evidence="3 5" id="KW-1133">Transmembrane helix</keyword>
<dbReference type="GO" id="GO:0019991">
    <property type="term" value="P:septate junction assembly"/>
    <property type="evidence" value="ECO:0007669"/>
    <property type="project" value="InterPro"/>
</dbReference>
<feature type="transmembrane region" description="Helical" evidence="5">
    <location>
        <begin position="24"/>
        <end position="42"/>
    </location>
</feature>
<dbReference type="GO" id="GO:0005886">
    <property type="term" value="C:plasma membrane"/>
    <property type="evidence" value="ECO:0007669"/>
    <property type="project" value="TreeGrafter"/>
</dbReference>
<evidence type="ECO:0000256" key="1">
    <source>
        <dbReference type="ARBA" id="ARBA00004141"/>
    </source>
</evidence>
<keyword evidence="4 5" id="KW-0472">Membrane</keyword>
<sequence length="158" mass="17628">MAQDSDSPPAFCTRLRGYLRDSPFFCKIIELAFCVISLGLIIDPINHGKQMMTDNNCKGLIYLALCGYIMINAIVILCYLCGEKMVKNMAMSFTALGAILTLGAGIVILHNYVQWDRNHLGHNIEQYLAQMLASGIFAIFASAVFILDLYLTNKYEES</sequence>
<dbReference type="KEGG" id="fas:105265708"/>
<evidence type="ECO:0000259" key="6">
    <source>
        <dbReference type="Pfam" id="PF01284"/>
    </source>
</evidence>
<evidence type="ECO:0000313" key="7">
    <source>
        <dbReference type="EMBL" id="JAG72226.1"/>
    </source>
</evidence>
<dbReference type="PANTHER" id="PTHR36692">
    <property type="entry name" value="PROTEIN SNAKESKIN"/>
    <property type="match status" value="1"/>
</dbReference>